<dbReference type="FunCoup" id="Q2LSR3">
    <property type="interactions" value="184"/>
</dbReference>
<dbReference type="PANTHER" id="PTHR30352">
    <property type="entry name" value="PYRUVATE FORMATE-LYASE-ACTIVATING ENZYME"/>
    <property type="match status" value="1"/>
</dbReference>
<dbReference type="STRING" id="56780.SYN_03523"/>
<reference evidence="8 9" key="1">
    <citation type="journal article" date="2007" name="Proc. Natl. Acad. Sci. U.S.A.">
        <title>The genome of Syntrophus aciditrophicus: life at the thermodynamic limit of microbial growth.</title>
        <authorList>
            <person name="McInerney M.J."/>
            <person name="Rohlin L."/>
            <person name="Mouttaki H."/>
            <person name="Kim U."/>
            <person name="Krupp R.S."/>
            <person name="Rios-Hernandez L."/>
            <person name="Sieber J."/>
            <person name="Struchtemeyer C.G."/>
            <person name="Bhattacharyya A."/>
            <person name="Campbell J.W."/>
            <person name="Gunsalus R.P."/>
        </authorList>
    </citation>
    <scope>NUCLEOTIDE SEQUENCE [LARGE SCALE GENOMIC DNA]</scope>
    <source>
        <strain evidence="8 9">SB</strain>
    </source>
</reference>
<dbReference type="SFLD" id="SFLDS00029">
    <property type="entry name" value="Radical_SAM"/>
    <property type="match status" value="1"/>
</dbReference>
<name>Q2LSR3_SYNAS</name>
<dbReference type="InterPro" id="IPR058240">
    <property type="entry name" value="rSAM_sf"/>
</dbReference>
<dbReference type="PROSITE" id="PS51918">
    <property type="entry name" value="RADICAL_SAM"/>
    <property type="match status" value="1"/>
</dbReference>
<evidence type="ECO:0000256" key="3">
    <source>
        <dbReference type="ARBA" id="ARBA00022691"/>
    </source>
</evidence>
<dbReference type="InterPro" id="IPR012840">
    <property type="entry name" value="NrdG2"/>
</dbReference>
<keyword evidence="8" id="KW-0560">Oxidoreductase</keyword>
<evidence type="ECO:0000256" key="2">
    <source>
        <dbReference type="ARBA" id="ARBA00022485"/>
    </source>
</evidence>
<dbReference type="CDD" id="cd01335">
    <property type="entry name" value="Radical_SAM"/>
    <property type="match status" value="1"/>
</dbReference>
<dbReference type="InterPro" id="IPR013785">
    <property type="entry name" value="Aldolase_TIM"/>
</dbReference>
<dbReference type="EMBL" id="CP000252">
    <property type="protein sequence ID" value="ABC77123.1"/>
    <property type="molecule type" value="Genomic_DNA"/>
</dbReference>
<dbReference type="InterPro" id="IPR034457">
    <property type="entry name" value="Organic_radical-activating"/>
</dbReference>
<dbReference type="NCBIfam" id="TIGR02495">
    <property type="entry name" value="NrdG2"/>
    <property type="match status" value="1"/>
</dbReference>
<dbReference type="InParanoid" id="Q2LSR3"/>
<feature type="domain" description="Radical SAM core" evidence="7">
    <location>
        <begin position="32"/>
        <end position="237"/>
    </location>
</feature>
<dbReference type="HOGENOM" id="CLU_078147_2_1_7"/>
<dbReference type="Pfam" id="PF04055">
    <property type="entry name" value="Radical_SAM"/>
    <property type="match status" value="1"/>
</dbReference>
<dbReference type="SUPFAM" id="SSF102114">
    <property type="entry name" value="Radical SAM enzymes"/>
    <property type="match status" value="1"/>
</dbReference>
<evidence type="ECO:0000259" key="7">
    <source>
        <dbReference type="PROSITE" id="PS51918"/>
    </source>
</evidence>
<gene>
    <name evidence="8" type="ORF">SYN_03523</name>
</gene>
<keyword evidence="3" id="KW-0949">S-adenosyl-L-methionine</keyword>
<evidence type="ECO:0000256" key="6">
    <source>
        <dbReference type="ARBA" id="ARBA00023014"/>
    </source>
</evidence>
<keyword evidence="8" id="KW-0670">Pyruvate</keyword>
<dbReference type="GO" id="GO:0046872">
    <property type="term" value="F:metal ion binding"/>
    <property type="evidence" value="ECO:0007669"/>
    <property type="project" value="UniProtKB-KW"/>
</dbReference>
<dbReference type="PANTHER" id="PTHR30352:SF13">
    <property type="entry name" value="GLYCYL-RADICAL ENZYME ACTIVATING ENZYME YJJW-RELATED"/>
    <property type="match status" value="1"/>
</dbReference>
<dbReference type="GO" id="GO:0051539">
    <property type="term" value="F:4 iron, 4 sulfur cluster binding"/>
    <property type="evidence" value="ECO:0007669"/>
    <property type="project" value="UniProtKB-KW"/>
</dbReference>
<comment type="cofactor">
    <cofactor evidence="1">
        <name>[4Fe-4S] cluster</name>
        <dbReference type="ChEBI" id="CHEBI:49883"/>
    </cofactor>
</comment>
<evidence type="ECO:0000256" key="4">
    <source>
        <dbReference type="ARBA" id="ARBA00022723"/>
    </source>
</evidence>
<accession>Q2LSR3</accession>
<evidence type="ECO:0000313" key="9">
    <source>
        <dbReference type="Proteomes" id="UP000001933"/>
    </source>
</evidence>
<keyword evidence="9" id="KW-1185">Reference proteome</keyword>
<dbReference type="InterPro" id="IPR007197">
    <property type="entry name" value="rSAM"/>
</dbReference>
<evidence type="ECO:0000256" key="1">
    <source>
        <dbReference type="ARBA" id="ARBA00001966"/>
    </source>
</evidence>
<organism evidence="8 9">
    <name type="scientific">Syntrophus aciditrophicus (strain SB)</name>
    <dbReference type="NCBI Taxonomy" id="56780"/>
    <lineage>
        <taxon>Bacteria</taxon>
        <taxon>Pseudomonadati</taxon>
        <taxon>Thermodesulfobacteriota</taxon>
        <taxon>Syntrophia</taxon>
        <taxon>Syntrophales</taxon>
        <taxon>Syntrophaceae</taxon>
        <taxon>Syntrophus</taxon>
    </lineage>
</organism>
<dbReference type="GO" id="GO:0043365">
    <property type="term" value="F:[formate-C-acetyltransferase]-activating enzyme activity"/>
    <property type="evidence" value="ECO:0007669"/>
    <property type="project" value="UniProtKB-EC"/>
</dbReference>
<protein>
    <submittedName>
        <fullName evidence="8">Pyruvate formate-lyase activating enzyme</fullName>
        <ecNumber evidence="8">1.97.1.4</ecNumber>
    </submittedName>
</protein>
<evidence type="ECO:0000313" key="8">
    <source>
        <dbReference type="EMBL" id="ABC77123.1"/>
    </source>
</evidence>
<dbReference type="KEGG" id="sat:SYN_03523"/>
<dbReference type="Gene3D" id="3.20.20.70">
    <property type="entry name" value="Aldolase class I"/>
    <property type="match status" value="1"/>
</dbReference>
<proteinExistence type="predicted"/>
<dbReference type="AlphaFoldDB" id="Q2LSR3"/>
<keyword evidence="6" id="KW-0411">Iron-sulfur</keyword>
<keyword evidence="4" id="KW-0479">Metal-binding</keyword>
<keyword evidence="5" id="KW-0408">Iron</keyword>
<keyword evidence="2" id="KW-0004">4Fe-4S</keyword>
<dbReference type="EC" id="1.97.1.4" evidence="8"/>
<dbReference type="Proteomes" id="UP000001933">
    <property type="component" value="Chromosome"/>
</dbReference>
<dbReference type="SFLD" id="SFLDG01094">
    <property type="entry name" value="Uncharacterised_Radical_SAM_Su"/>
    <property type="match status" value="1"/>
</dbReference>
<dbReference type="eggNOG" id="COG1180">
    <property type="taxonomic scope" value="Bacteria"/>
</dbReference>
<evidence type="ECO:0000256" key="5">
    <source>
        <dbReference type="ARBA" id="ARBA00023004"/>
    </source>
</evidence>
<sequence length="251" mass="28238">MEQGKTTGIFDAEGLQISGMKIGGLQRVSFIDYPGEICAVVFCQGCNFRCSYCHNPELVNPVLYTECNPEAEILSFLEKRVGRLDAVTVTGGEPTIQKDLPSFLAWLKCRGYLVKLDTNGSMPVVLKQLIGEKLVDYIAMDIKGPLEKYGEITRVPFSPDDIQETIQLIMNSGLKYEFRTTVVDSLLTEEDLLAVGRLISGARRYVLQPFVSSKVLDIRYLNAKPIPMEILEKIRIKLEKNMDSVILRHQE</sequence>